<organism evidence="2 3">
    <name type="scientific">Alligator mississippiensis</name>
    <name type="common">American alligator</name>
    <dbReference type="NCBI Taxonomy" id="8496"/>
    <lineage>
        <taxon>Eukaryota</taxon>
        <taxon>Metazoa</taxon>
        <taxon>Chordata</taxon>
        <taxon>Craniata</taxon>
        <taxon>Vertebrata</taxon>
        <taxon>Euteleostomi</taxon>
        <taxon>Archelosauria</taxon>
        <taxon>Archosauria</taxon>
        <taxon>Crocodylia</taxon>
        <taxon>Alligatoridae</taxon>
        <taxon>Alligatorinae</taxon>
        <taxon>Alligator</taxon>
    </lineage>
</organism>
<proteinExistence type="predicted"/>
<keyword evidence="1" id="KW-0732">Signal</keyword>
<evidence type="ECO:0000313" key="3">
    <source>
        <dbReference type="Proteomes" id="UP000050525"/>
    </source>
</evidence>
<keyword evidence="3" id="KW-1185">Reference proteome</keyword>
<feature type="chain" id="PRO_5007586757" evidence="1">
    <location>
        <begin position="20"/>
        <end position="165"/>
    </location>
</feature>
<evidence type="ECO:0000313" key="2">
    <source>
        <dbReference type="EMBL" id="KYO45003.1"/>
    </source>
</evidence>
<comment type="caution">
    <text evidence="2">The sequence shown here is derived from an EMBL/GenBank/DDBJ whole genome shotgun (WGS) entry which is preliminary data.</text>
</comment>
<protein>
    <submittedName>
        <fullName evidence="2">Uncharacterized protein</fullName>
    </submittedName>
</protein>
<name>A0A151P7K7_ALLMI</name>
<evidence type="ECO:0000256" key="1">
    <source>
        <dbReference type="SAM" id="SignalP"/>
    </source>
</evidence>
<dbReference type="AlphaFoldDB" id="A0A151P7K7"/>
<feature type="signal peptide" evidence="1">
    <location>
        <begin position="1"/>
        <end position="19"/>
    </location>
</feature>
<reference evidence="2 3" key="1">
    <citation type="journal article" date="2012" name="Genome Biol.">
        <title>Sequencing three crocodilian genomes to illuminate the evolution of archosaurs and amniotes.</title>
        <authorList>
            <person name="St John J.A."/>
            <person name="Braun E.L."/>
            <person name="Isberg S.R."/>
            <person name="Miles L.G."/>
            <person name="Chong A.Y."/>
            <person name="Gongora J."/>
            <person name="Dalzell P."/>
            <person name="Moran C."/>
            <person name="Bed'hom B."/>
            <person name="Abzhanov A."/>
            <person name="Burgess S.C."/>
            <person name="Cooksey A.M."/>
            <person name="Castoe T.A."/>
            <person name="Crawford N.G."/>
            <person name="Densmore L.D."/>
            <person name="Drew J.C."/>
            <person name="Edwards S.V."/>
            <person name="Faircloth B.C."/>
            <person name="Fujita M.K."/>
            <person name="Greenwold M.J."/>
            <person name="Hoffmann F.G."/>
            <person name="Howard J.M."/>
            <person name="Iguchi T."/>
            <person name="Janes D.E."/>
            <person name="Khan S.Y."/>
            <person name="Kohno S."/>
            <person name="de Koning A.J."/>
            <person name="Lance S.L."/>
            <person name="McCarthy F.M."/>
            <person name="McCormack J.E."/>
            <person name="Merchant M.E."/>
            <person name="Peterson D.G."/>
            <person name="Pollock D.D."/>
            <person name="Pourmand N."/>
            <person name="Raney B.J."/>
            <person name="Roessler K.A."/>
            <person name="Sanford J.R."/>
            <person name="Sawyer R.H."/>
            <person name="Schmidt C.J."/>
            <person name="Triplett E.W."/>
            <person name="Tuberville T.D."/>
            <person name="Venegas-Anaya M."/>
            <person name="Howard J.T."/>
            <person name="Jarvis E.D."/>
            <person name="Guillette L.J.Jr."/>
            <person name="Glenn T.C."/>
            <person name="Green R.E."/>
            <person name="Ray D.A."/>
        </authorList>
    </citation>
    <scope>NUCLEOTIDE SEQUENCE [LARGE SCALE GENOMIC DNA]</scope>
    <source>
        <strain evidence="2">KSC_2009_1</strain>
    </source>
</reference>
<dbReference type="EMBL" id="AKHW03000635">
    <property type="protein sequence ID" value="KYO45003.1"/>
    <property type="molecule type" value="Genomic_DNA"/>
</dbReference>
<gene>
    <name evidence="2" type="ORF">Y1Q_0007318</name>
</gene>
<dbReference type="PROSITE" id="PS51257">
    <property type="entry name" value="PROKAR_LIPOPROTEIN"/>
    <property type="match status" value="1"/>
</dbReference>
<dbReference type="Proteomes" id="UP000050525">
    <property type="component" value="Unassembled WGS sequence"/>
</dbReference>
<sequence>MTRLLLATALALLAGCADCHLAHGHLACPGSPMPSDHLAAHCVPSQCCCCTAAILTLSTWSDPSRDADDRLQNATTRATIALLVLQPHRLWAHWAIQHWWLHIVQHTWDNEQCLEVFRITRATFRDLMEQHRPHLEWQDIGMWTPLPADIQMALALLKLAMPASL</sequence>
<accession>A0A151P7K7</accession>